<reference evidence="1 2" key="1">
    <citation type="journal article" date="2016" name="Front. Microbiol.">
        <title>Genomic Resource of Rice Seed Associated Bacteria.</title>
        <authorList>
            <person name="Midha S."/>
            <person name="Bansal K."/>
            <person name="Sharma S."/>
            <person name="Kumar N."/>
            <person name="Patil P.P."/>
            <person name="Chaudhry V."/>
            <person name="Patil P.B."/>
        </authorList>
    </citation>
    <scope>NUCLEOTIDE SEQUENCE [LARGE SCALE GENOMIC DNA]</scope>
    <source>
        <strain evidence="1 2">NS359</strain>
    </source>
</reference>
<dbReference type="Proteomes" id="UP000072763">
    <property type="component" value="Unassembled WGS sequence"/>
</dbReference>
<accession>A0A147DT65</accession>
<evidence type="ECO:0000313" key="2">
    <source>
        <dbReference type="Proteomes" id="UP000072763"/>
    </source>
</evidence>
<comment type="caution">
    <text evidence="1">The sequence shown here is derived from an EMBL/GenBank/DDBJ whole genome shotgun (WGS) entry which is preliminary data.</text>
</comment>
<organism evidence="1 2">
    <name type="scientific">Curtobacterium oceanosedimentum</name>
    <dbReference type="NCBI Taxonomy" id="465820"/>
    <lineage>
        <taxon>Bacteria</taxon>
        <taxon>Bacillati</taxon>
        <taxon>Actinomycetota</taxon>
        <taxon>Actinomycetes</taxon>
        <taxon>Micrococcales</taxon>
        <taxon>Microbacteriaceae</taxon>
        <taxon>Curtobacterium</taxon>
    </lineage>
</organism>
<protein>
    <submittedName>
        <fullName evidence="1">Uncharacterized protein</fullName>
    </submittedName>
</protein>
<dbReference type="PATRIC" id="fig|465820.4.peg.425"/>
<dbReference type="EMBL" id="LDRC01000012">
    <property type="protein sequence ID" value="KTR53557.1"/>
    <property type="molecule type" value="Genomic_DNA"/>
</dbReference>
<name>A0A147DT65_9MICO</name>
<sequence>MRWGVVLRRLVRLMSDRQWVQTIRHEQSMLSLPFGLGYTIDITETLTALAAAGMHARVEAFDRLRFDDGRTAFLATPDPTATVIDDDGVGDRVDDVILLPGGSEGGVLSLVRRYPDLVVVNGKRGRVWADGRQLSGTSMQREATPGWRTVFAIARSIVMHGGGTHAIADRVGVPFHEVRAAMRALGVHVFRTPIGWEARDRPALVDWALAAYPGYGGIRTCWRRDTTIDEQADQLISLGGVMSDRWAAQQSGVIVAPDRLTAFFAEHPDMAALGYEPATVDEATVSVVIPQDTTVLTGAEGCCTDDFITAHVLYEDSWVAANTDAVNGLRQLLHFRSDLAHDLRWHPNTGSGEGGVG</sequence>
<proteinExistence type="predicted"/>
<dbReference type="AlphaFoldDB" id="A0A147DT65"/>
<gene>
    <name evidence="1" type="ORF">NS359_02885</name>
</gene>
<evidence type="ECO:0000313" key="1">
    <source>
        <dbReference type="EMBL" id="KTR53557.1"/>
    </source>
</evidence>